<organism evidence="1 2">
    <name type="scientific">Rouxiella aceris</name>
    <dbReference type="NCBI Taxonomy" id="2703884"/>
    <lineage>
        <taxon>Bacteria</taxon>
        <taxon>Pseudomonadati</taxon>
        <taxon>Pseudomonadota</taxon>
        <taxon>Gammaproteobacteria</taxon>
        <taxon>Enterobacterales</taxon>
        <taxon>Yersiniaceae</taxon>
        <taxon>Rouxiella</taxon>
    </lineage>
</organism>
<dbReference type="EMBL" id="JAADJU010000001">
    <property type="protein sequence ID" value="NMP25736.1"/>
    <property type="molecule type" value="Genomic_DNA"/>
</dbReference>
<dbReference type="RefSeq" id="WP_169401415.1">
    <property type="nucleotide sequence ID" value="NZ_JAADJU010000001.1"/>
</dbReference>
<dbReference type="InterPro" id="IPR041508">
    <property type="entry name" value="TcC-like_repeat"/>
</dbReference>
<proteinExistence type="predicted"/>
<dbReference type="Pfam" id="PF18807">
    <property type="entry name" value="TTc_toxin_rep"/>
    <property type="match status" value="1"/>
</dbReference>
<dbReference type="Gene3D" id="2.180.10.10">
    <property type="entry name" value="RHS repeat-associated core"/>
    <property type="match status" value="1"/>
</dbReference>
<dbReference type="InterPro" id="IPR050708">
    <property type="entry name" value="T6SS_VgrG/RHS"/>
</dbReference>
<gene>
    <name evidence="1" type="ORF">GW590_02440</name>
</gene>
<reference evidence="1 2" key="1">
    <citation type="submission" date="2020-01" db="EMBL/GenBank/DDBJ databases">
        <authorList>
            <person name="Lee S.D."/>
        </authorList>
    </citation>
    <scope>NUCLEOTIDE SEQUENCE [LARGE SCALE GENOMIC DNA]</scope>
    <source>
        <strain evidence="1 2">SAP-1</strain>
    </source>
</reference>
<comment type="caution">
    <text evidence="1">The sequence shown here is derived from an EMBL/GenBank/DDBJ whole genome shotgun (WGS) entry which is preliminary data.</text>
</comment>
<dbReference type="NCBIfam" id="TIGR01643">
    <property type="entry name" value="YD_repeat_2x"/>
    <property type="match status" value="1"/>
</dbReference>
<reference evidence="1 2" key="2">
    <citation type="submission" date="2020-06" db="EMBL/GenBank/DDBJ databases">
        <title>Polyphasic characterization of a Rahnella strain isolated from tree sap.</title>
        <authorList>
            <person name="Kim I.S."/>
        </authorList>
    </citation>
    <scope>NUCLEOTIDE SEQUENCE [LARGE SCALE GENOMIC DNA]</scope>
    <source>
        <strain evidence="1 2">SAP-1</strain>
    </source>
</reference>
<sequence length="473" mass="53946">MSVNQHTNTPTLSVFNNRALVVREVAWYRIDKESEPQARITRHQFDNQGRLRSSIDPRLYKNQADKPNFRYQYSLSHRQLRCDSVDAGSRQELFNAQGLPIASMDSRGTLMRQEYDQANRLIARYEKLHNEHETCTDRMTYGPPDAENNARGQLIRHDDPAGSQHTSTFSLSGKPLAETRFFLRSMDTPDWPLPLAEREALLEAEGYTTRWHFAASGEVLEQTDAANNKQRHRYTLSGAPAWCEVELADKTIIPVLSEIEYSVFGQAVYEKAGNNVITRREFRPTDQRLLRILVRGPAAEGRANGAILQDLNYSYDAIGNVLSVRDNAQKTRYFRNQRIDLISQYRYDSLSQLIQATGQESVNAGQQGPQLPACENPDSAQLRNYTRDYRYDEGNNLLTMRHIADKNNYTQTMVVSPTSNRSVRQTGGIQPEQVDSFFDANGNLMQLTGNQQMTWDGRNQLQSVALVQDSQEP</sequence>
<name>A0A848MEA0_9GAMM</name>
<dbReference type="PANTHER" id="PTHR32305:SF15">
    <property type="entry name" value="PROTEIN RHSA-RELATED"/>
    <property type="match status" value="1"/>
</dbReference>
<keyword evidence="2" id="KW-1185">Reference proteome</keyword>
<evidence type="ECO:0000313" key="1">
    <source>
        <dbReference type="EMBL" id="NMP25736.1"/>
    </source>
</evidence>
<evidence type="ECO:0000313" key="2">
    <source>
        <dbReference type="Proteomes" id="UP000585363"/>
    </source>
</evidence>
<accession>A0A848MEA0</accession>
<dbReference type="PANTHER" id="PTHR32305">
    <property type="match status" value="1"/>
</dbReference>
<dbReference type="AlphaFoldDB" id="A0A848MEA0"/>
<protein>
    <submittedName>
        <fullName evidence="1">RHS repeat protein</fullName>
    </submittedName>
</protein>
<dbReference type="Proteomes" id="UP000585363">
    <property type="component" value="Unassembled WGS sequence"/>
</dbReference>
<dbReference type="InterPro" id="IPR006530">
    <property type="entry name" value="YD"/>
</dbReference>